<dbReference type="PROSITE" id="PS50887">
    <property type="entry name" value="GGDEF"/>
    <property type="match status" value="1"/>
</dbReference>
<evidence type="ECO:0000259" key="4">
    <source>
        <dbReference type="PROSITE" id="PS50887"/>
    </source>
</evidence>
<name>A0ABS5HVB1_9RHOB</name>
<dbReference type="SUPFAM" id="SSF52172">
    <property type="entry name" value="CheY-like"/>
    <property type="match status" value="2"/>
</dbReference>
<dbReference type="InterPro" id="IPR043128">
    <property type="entry name" value="Rev_trsase/Diguanyl_cyclase"/>
</dbReference>
<dbReference type="NCBIfam" id="TIGR00254">
    <property type="entry name" value="GGDEF"/>
    <property type="match status" value="1"/>
</dbReference>
<proteinExistence type="predicted"/>
<dbReference type="InterPro" id="IPR029787">
    <property type="entry name" value="Nucleotide_cyclase"/>
</dbReference>
<evidence type="ECO:0000256" key="1">
    <source>
        <dbReference type="ARBA" id="ARBA00012528"/>
    </source>
</evidence>
<dbReference type="Pfam" id="PF00990">
    <property type="entry name" value="GGDEF"/>
    <property type="match status" value="1"/>
</dbReference>
<dbReference type="PROSITE" id="PS50110">
    <property type="entry name" value="RESPONSE_REGULATORY"/>
    <property type="match status" value="2"/>
</dbReference>
<dbReference type="EMBL" id="JADMKU010000019">
    <property type="protein sequence ID" value="MBR9652865.1"/>
    <property type="molecule type" value="Genomic_DNA"/>
</dbReference>
<dbReference type="CDD" id="cd01949">
    <property type="entry name" value="GGDEF"/>
    <property type="match status" value="1"/>
</dbReference>
<sequence length="448" mass="48471">MRIKLASAYYDVIQASNGTEALSIIDSEDPDLVMAGHTLSDMTGETFCQKIKASETGRDRPVLLIMPASDRAALVSALRCGADQVLFDTVSDPLLFSQVRALIRGQYISGQSFLQDNSGPEFGFSEPTTPFLSTLRIAIVADDRSLARQWQNDLRLPQQYKLSNHTPRSLMRDIEMRGAPDILMVGIDGQIPECGLQLLAAFCANSRSASTKVLAVITAGEDAVAAEALDLGANDVLLNGFTREEAEETMLRLTRLARRKHLADSMHSTVRNGLRAALIDPLTGLYNRRYAFPHLQKMAEEAAKASDPLAVMVADIDHFKQINDQHGHVAGDEILRRVTKRMAACLPGDALLARLGGEEFLIATPSTPGSEARQIARRLCDTIGNAPFNLPGATALIPVTISIGLSLGGGRTAQQTTSAMQLLEQADRALYGAKSDGRNQVMFSRPAA</sequence>
<dbReference type="InterPro" id="IPR000160">
    <property type="entry name" value="GGDEF_dom"/>
</dbReference>
<dbReference type="SMART" id="SM00267">
    <property type="entry name" value="GGDEF"/>
    <property type="match status" value="1"/>
</dbReference>
<dbReference type="Gene3D" id="3.30.70.270">
    <property type="match status" value="1"/>
</dbReference>
<dbReference type="InterPro" id="IPR011006">
    <property type="entry name" value="CheY-like_superfamily"/>
</dbReference>
<feature type="domain" description="Response regulatory" evidence="3">
    <location>
        <begin position="136"/>
        <end position="254"/>
    </location>
</feature>
<dbReference type="EC" id="2.7.7.65" evidence="1"/>
<organism evidence="5 6">
    <name type="scientific">Thalassovita aquimarina</name>
    <dbReference type="NCBI Taxonomy" id="2785917"/>
    <lineage>
        <taxon>Bacteria</taxon>
        <taxon>Pseudomonadati</taxon>
        <taxon>Pseudomonadota</taxon>
        <taxon>Alphaproteobacteria</taxon>
        <taxon>Rhodobacterales</taxon>
        <taxon>Roseobacteraceae</taxon>
        <taxon>Thalassovita</taxon>
    </lineage>
</organism>
<feature type="domain" description="Response regulatory" evidence="3">
    <location>
        <begin position="1"/>
        <end position="103"/>
    </location>
</feature>
<evidence type="ECO:0000313" key="5">
    <source>
        <dbReference type="EMBL" id="MBR9652865.1"/>
    </source>
</evidence>
<dbReference type="InterPro" id="IPR050469">
    <property type="entry name" value="Diguanylate_Cyclase"/>
</dbReference>
<reference evidence="5 6" key="1">
    <citation type="journal article" date="2021" name="Arch. Microbiol.">
        <title>Thalassobius aquimarinus sp. nov., isolated from the Sea of Japan seashore.</title>
        <authorList>
            <person name="Kurilenko V.V."/>
            <person name="Romanenko L.A."/>
            <person name="Chernysheva N.Y."/>
            <person name="Velansky P.V."/>
            <person name="Tekutyeva L.A."/>
            <person name="Isaeva M.P."/>
            <person name="Mikhailov V.V."/>
        </authorList>
    </citation>
    <scope>NUCLEOTIDE SEQUENCE [LARGE SCALE GENOMIC DNA]</scope>
    <source>
        <strain evidence="5 6">KMM 8518</strain>
    </source>
</reference>
<dbReference type="PANTHER" id="PTHR45138:SF5">
    <property type="entry name" value="BIFUNCTIONAL PERIPLASMIC SUBSTRATE BINDING PROTEIN_CYTOPLASMIC DIGUANYLATE CYCLASE"/>
    <property type="match status" value="1"/>
</dbReference>
<dbReference type="Proteomes" id="UP001195941">
    <property type="component" value="Unassembled WGS sequence"/>
</dbReference>
<dbReference type="PANTHER" id="PTHR45138">
    <property type="entry name" value="REGULATORY COMPONENTS OF SENSORY TRANSDUCTION SYSTEM"/>
    <property type="match status" value="1"/>
</dbReference>
<accession>A0ABS5HVB1</accession>
<dbReference type="InterPro" id="IPR001789">
    <property type="entry name" value="Sig_transdc_resp-reg_receiver"/>
</dbReference>
<evidence type="ECO:0000313" key="6">
    <source>
        <dbReference type="Proteomes" id="UP001195941"/>
    </source>
</evidence>
<keyword evidence="6" id="KW-1185">Reference proteome</keyword>
<dbReference type="Pfam" id="PF00072">
    <property type="entry name" value="Response_reg"/>
    <property type="match status" value="1"/>
</dbReference>
<gene>
    <name evidence="5" type="ORF">IT775_17235</name>
</gene>
<dbReference type="Gene3D" id="3.40.50.2300">
    <property type="match status" value="1"/>
</dbReference>
<feature type="domain" description="GGDEF" evidence="4">
    <location>
        <begin position="307"/>
        <end position="446"/>
    </location>
</feature>
<evidence type="ECO:0000256" key="2">
    <source>
        <dbReference type="PROSITE-ProRule" id="PRU00169"/>
    </source>
</evidence>
<comment type="caution">
    <text evidence="2">Lacks conserved residue(s) required for the propagation of feature annotation.</text>
</comment>
<comment type="caution">
    <text evidence="5">The sequence shown here is derived from an EMBL/GenBank/DDBJ whole genome shotgun (WGS) entry which is preliminary data.</text>
</comment>
<protein>
    <recommendedName>
        <fullName evidence="1">diguanylate cyclase</fullName>
        <ecNumber evidence="1">2.7.7.65</ecNumber>
    </recommendedName>
</protein>
<evidence type="ECO:0000259" key="3">
    <source>
        <dbReference type="PROSITE" id="PS50110"/>
    </source>
</evidence>
<dbReference type="SUPFAM" id="SSF55073">
    <property type="entry name" value="Nucleotide cyclase"/>
    <property type="match status" value="1"/>
</dbReference>